<organism evidence="2 3">
    <name type="scientific">Herbiconiux daphne</name>
    <dbReference type="NCBI Taxonomy" id="2970914"/>
    <lineage>
        <taxon>Bacteria</taxon>
        <taxon>Bacillati</taxon>
        <taxon>Actinomycetota</taxon>
        <taxon>Actinomycetes</taxon>
        <taxon>Micrococcales</taxon>
        <taxon>Microbacteriaceae</taxon>
        <taxon>Herbiconiux</taxon>
    </lineage>
</organism>
<evidence type="ECO:0000256" key="1">
    <source>
        <dbReference type="SAM" id="MobiDB-lite"/>
    </source>
</evidence>
<dbReference type="Proteomes" id="UP001165586">
    <property type="component" value="Unassembled WGS sequence"/>
</dbReference>
<protein>
    <submittedName>
        <fullName evidence="2">Uncharacterized protein</fullName>
    </submittedName>
</protein>
<evidence type="ECO:0000313" key="3">
    <source>
        <dbReference type="Proteomes" id="UP001165586"/>
    </source>
</evidence>
<accession>A0ABT2H7Z2</accession>
<dbReference type="RefSeq" id="WP_259541577.1">
    <property type="nucleotide sequence ID" value="NZ_JANLCJ010000010.1"/>
</dbReference>
<proteinExistence type="predicted"/>
<name>A0ABT2H7Z2_9MICO</name>
<comment type="caution">
    <text evidence="2">The sequence shown here is derived from an EMBL/GenBank/DDBJ whole genome shotgun (WGS) entry which is preliminary data.</text>
</comment>
<feature type="region of interest" description="Disordered" evidence="1">
    <location>
        <begin position="34"/>
        <end position="63"/>
    </location>
</feature>
<keyword evidence="3" id="KW-1185">Reference proteome</keyword>
<feature type="compositionally biased region" description="Low complexity" evidence="1">
    <location>
        <begin position="40"/>
        <end position="63"/>
    </location>
</feature>
<evidence type="ECO:0000313" key="2">
    <source>
        <dbReference type="EMBL" id="MCS5736022.1"/>
    </source>
</evidence>
<reference evidence="2" key="1">
    <citation type="submission" date="2022-08" db="EMBL/GenBank/DDBJ databases">
        <authorList>
            <person name="Deng Y."/>
            <person name="Han X.-F."/>
            <person name="Zhang Y.-Q."/>
        </authorList>
    </citation>
    <scope>NUCLEOTIDE SEQUENCE</scope>
    <source>
        <strain evidence="2">CPCC 203386</strain>
    </source>
</reference>
<dbReference type="EMBL" id="JANLCJ010000010">
    <property type="protein sequence ID" value="MCS5736022.1"/>
    <property type="molecule type" value="Genomic_DNA"/>
</dbReference>
<sequence>MDEQIGTTRSGPVRATGIALAAAVLAIVSGCTAEPGDGGSAAPPTSATSSPTGDAVPTPDPTATAEALAAEDAARLPMAPDDIKDWAVSTVPTTGSEGYLTGYSGWLSEHSSPRTTSTFGPAPAGRYTVSVACVNGGPLTVSVQQLDEAEVGALQHPCDGSVQSVGVETGTDGIVTVLENPVTSEPAVYAVSIARLP</sequence>
<gene>
    <name evidence="2" type="ORF">N1032_19975</name>
</gene>